<comment type="caution">
    <text evidence="2">The sequence shown here is derived from an EMBL/GenBank/DDBJ whole genome shotgun (WGS) entry which is preliminary data.</text>
</comment>
<dbReference type="Gene3D" id="3.40.50.1820">
    <property type="entry name" value="alpha/beta hydrolase"/>
    <property type="match status" value="1"/>
</dbReference>
<feature type="domain" description="AB hydrolase-1" evidence="1">
    <location>
        <begin position="20"/>
        <end position="269"/>
    </location>
</feature>
<dbReference type="PANTHER" id="PTHR43798:SF6">
    <property type="entry name" value="HYDROLASE, PUTATIVE (AFU_ORTHOLOGUE AFUA_4G13070)-RELATED"/>
    <property type="match status" value="1"/>
</dbReference>
<dbReference type="Proteomes" id="UP001310890">
    <property type="component" value="Unassembled WGS sequence"/>
</dbReference>
<dbReference type="InterPro" id="IPR050266">
    <property type="entry name" value="AB_hydrolase_sf"/>
</dbReference>
<evidence type="ECO:0000313" key="2">
    <source>
        <dbReference type="EMBL" id="KAK5114631.1"/>
    </source>
</evidence>
<gene>
    <name evidence="2" type="ORF">LTR62_002204</name>
</gene>
<evidence type="ECO:0000259" key="1">
    <source>
        <dbReference type="Pfam" id="PF12697"/>
    </source>
</evidence>
<dbReference type="PANTHER" id="PTHR43798">
    <property type="entry name" value="MONOACYLGLYCEROL LIPASE"/>
    <property type="match status" value="1"/>
</dbReference>
<dbReference type="PRINTS" id="PR00111">
    <property type="entry name" value="ABHYDROLASE"/>
</dbReference>
<name>A0AAN7TFS9_9PEZI</name>
<dbReference type="InterPro" id="IPR000073">
    <property type="entry name" value="AB_hydrolase_1"/>
</dbReference>
<dbReference type="SUPFAM" id="SSF53474">
    <property type="entry name" value="alpha/beta-Hydrolases"/>
    <property type="match status" value="1"/>
</dbReference>
<dbReference type="Pfam" id="PF12697">
    <property type="entry name" value="Abhydrolase_6"/>
    <property type="match status" value="1"/>
</dbReference>
<reference evidence="2" key="1">
    <citation type="submission" date="2023-08" db="EMBL/GenBank/DDBJ databases">
        <title>Black Yeasts Isolated from many extreme environments.</title>
        <authorList>
            <person name="Coleine C."/>
            <person name="Stajich J.E."/>
            <person name="Selbmann L."/>
        </authorList>
    </citation>
    <scope>NUCLEOTIDE SEQUENCE</scope>
    <source>
        <strain evidence="2">CCFEE 5401</strain>
    </source>
</reference>
<organism evidence="2 3">
    <name type="scientific">Meristemomyces frigidus</name>
    <dbReference type="NCBI Taxonomy" id="1508187"/>
    <lineage>
        <taxon>Eukaryota</taxon>
        <taxon>Fungi</taxon>
        <taxon>Dikarya</taxon>
        <taxon>Ascomycota</taxon>
        <taxon>Pezizomycotina</taxon>
        <taxon>Dothideomycetes</taxon>
        <taxon>Dothideomycetidae</taxon>
        <taxon>Mycosphaerellales</taxon>
        <taxon>Teratosphaeriaceae</taxon>
        <taxon>Meristemomyces</taxon>
    </lineage>
</organism>
<dbReference type="InterPro" id="IPR029058">
    <property type="entry name" value="AB_hydrolase_fold"/>
</dbReference>
<accession>A0AAN7TFS9</accession>
<dbReference type="EMBL" id="JAVRRL010000016">
    <property type="protein sequence ID" value="KAK5114631.1"/>
    <property type="molecule type" value="Genomic_DNA"/>
</dbReference>
<sequence>MPHPITLALRAEGPPDGQPILFIHGWTLNGTAEAHDFEPVFSSNLIPRPSPEKRGYRRLYVDLPGHGASPSAASCGTTDLDDMLTALSRFVETEILPARFLVVGTSAGGLFARAVAMRFEGFVSGLLLRVPVVETRDKDRDVDAFVAVIEDSAVLERWVPAGLKGYVGEVAVQTVGYVQRAVERAEKVVRPAVEAADQGGLDAIRGDDERYCLRGPLHSAARPFKRPTLIIAGRQDSVVGWRDAWGLTSAYPRASFVVMDRAGHGLPVGEGEEGLFRALVGEWLGRVEEEKGTA</sequence>
<protein>
    <recommendedName>
        <fullName evidence="1">AB hydrolase-1 domain-containing protein</fullName>
    </recommendedName>
</protein>
<dbReference type="AlphaFoldDB" id="A0AAN7TFS9"/>
<proteinExistence type="predicted"/>
<evidence type="ECO:0000313" key="3">
    <source>
        <dbReference type="Proteomes" id="UP001310890"/>
    </source>
</evidence>